<organism evidence="1 2">
    <name type="scientific">Pristionchus fissidentatus</name>
    <dbReference type="NCBI Taxonomy" id="1538716"/>
    <lineage>
        <taxon>Eukaryota</taxon>
        <taxon>Metazoa</taxon>
        <taxon>Ecdysozoa</taxon>
        <taxon>Nematoda</taxon>
        <taxon>Chromadorea</taxon>
        <taxon>Rhabditida</taxon>
        <taxon>Rhabditina</taxon>
        <taxon>Diplogasteromorpha</taxon>
        <taxon>Diplogasteroidea</taxon>
        <taxon>Neodiplogasteridae</taxon>
        <taxon>Pristionchus</taxon>
    </lineage>
</organism>
<sequence length="95" mass="10331">DYRLTNTPGPILTTGGDRVFPSIGGLIMGERGRGVTPQVPPIDFSTVIGVADAGNSQSTNSSILAVSKEIRMWRSFLLRELDWRSKIVSKIARNS</sequence>
<reference evidence="1" key="1">
    <citation type="submission" date="2023-10" db="EMBL/GenBank/DDBJ databases">
        <title>Genome assembly of Pristionchus species.</title>
        <authorList>
            <person name="Yoshida K."/>
            <person name="Sommer R.J."/>
        </authorList>
    </citation>
    <scope>NUCLEOTIDE SEQUENCE</scope>
    <source>
        <strain evidence="1">RS5133</strain>
    </source>
</reference>
<name>A0AAV5VLL6_9BILA</name>
<gene>
    <name evidence="1" type="ORF">PFISCL1PPCAC_10852</name>
</gene>
<dbReference type="EMBL" id="BTSY01000003">
    <property type="protein sequence ID" value="GMT19555.1"/>
    <property type="molecule type" value="Genomic_DNA"/>
</dbReference>
<feature type="non-terminal residue" evidence="1">
    <location>
        <position position="95"/>
    </location>
</feature>
<evidence type="ECO:0000313" key="2">
    <source>
        <dbReference type="Proteomes" id="UP001432322"/>
    </source>
</evidence>
<dbReference type="AlphaFoldDB" id="A0AAV5VLL6"/>
<protein>
    <submittedName>
        <fullName evidence="1">Uncharacterized protein</fullName>
    </submittedName>
</protein>
<accession>A0AAV5VLL6</accession>
<evidence type="ECO:0000313" key="1">
    <source>
        <dbReference type="EMBL" id="GMT19555.1"/>
    </source>
</evidence>
<dbReference type="Proteomes" id="UP001432322">
    <property type="component" value="Unassembled WGS sequence"/>
</dbReference>
<keyword evidence="2" id="KW-1185">Reference proteome</keyword>
<proteinExistence type="predicted"/>
<comment type="caution">
    <text evidence="1">The sequence shown here is derived from an EMBL/GenBank/DDBJ whole genome shotgun (WGS) entry which is preliminary data.</text>
</comment>
<feature type="non-terminal residue" evidence="1">
    <location>
        <position position="1"/>
    </location>
</feature>